<evidence type="ECO:0000256" key="8">
    <source>
        <dbReference type="ARBA" id="ARBA00022842"/>
    </source>
</evidence>
<dbReference type="PANTHER" id="PTHR33571:SF14">
    <property type="entry name" value="PROTEIN ADENYLYLTRANSFERASE MJ0435-RELATED"/>
    <property type="match status" value="1"/>
</dbReference>
<keyword evidence="5" id="KW-0479">Metal-binding</keyword>
<dbReference type="GO" id="GO:0016779">
    <property type="term" value="F:nucleotidyltransferase activity"/>
    <property type="evidence" value="ECO:0007669"/>
    <property type="project" value="UniProtKB-KW"/>
</dbReference>
<evidence type="ECO:0000256" key="3">
    <source>
        <dbReference type="ARBA" id="ARBA00022679"/>
    </source>
</evidence>
<dbReference type="InterPro" id="IPR002934">
    <property type="entry name" value="Polymerase_NTP_transf_dom"/>
</dbReference>
<dbReference type="RefSeq" id="WP_039209669.1">
    <property type="nucleotide sequence ID" value="NZ_JSCE01000181.1"/>
</dbReference>
<dbReference type="CDD" id="cd05403">
    <property type="entry name" value="NT_KNTase_like"/>
    <property type="match status" value="1"/>
</dbReference>
<evidence type="ECO:0000256" key="4">
    <source>
        <dbReference type="ARBA" id="ARBA00022695"/>
    </source>
</evidence>
<organism evidence="11 12">
    <name type="scientific">Anaerovibrio lipolyticus</name>
    <dbReference type="NCBI Taxonomy" id="82374"/>
    <lineage>
        <taxon>Bacteria</taxon>
        <taxon>Bacillati</taxon>
        <taxon>Bacillota</taxon>
        <taxon>Negativicutes</taxon>
        <taxon>Selenomonadales</taxon>
        <taxon>Selenomonadaceae</taxon>
        <taxon>Anaerovibrio</taxon>
    </lineage>
</organism>
<dbReference type="GO" id="GO:0005524">
    <property type="term" value="F:ATP binding"/>
    <property type="evidence" value="ECO:0007669"/>
    <property type="project" value="UniProtKB-KW"/>
</dbReference>
<dbReference type="Pfam" id="PF01909">
    <property type="entry name" value="NTP_transf_2"/>
    <property type="match status" value="1"/>
</dbReference>
<feature type="domain" description="Polymerase nucleotidyl transferase" evidence="10">
    <location>
        <begin position="16"/>
        <end position="89"/>
    </location>
</feature>
<comment type="similarity">
    <text evidence="9">Belongs to the MntA antitoxin family.</text>
</comment>
<evidence type="ECO:0000259" key="10">
    <source>
        <dbReference type="Pfam" id="PF01909"/>
    </source>
</evidence>
<evidence type="ECO:0000256" key="6">
    <source>
        <dbReference type="ARBA" id="ARBA00022741"/>
    </source>
</evidence>
<evidence type="ECO:0000256" key="2">
    <source>
        <dbReference type="ARBA" id="ARBA00022649"/>
    </source>
</evidence>
<evidence type="ECO:0000256" key="7">
    <source>
        <dbReference type="ARBA" id="ARBA00022840"/>
    </source>
</evidence>
<evidence type="ECO:0000256" key="5">
    <source>
        <dbReference type="ARBA" id="ARBA00022723"/>
    </source>
</evidence>
<sequence>MLTIEEIKERVTPVLKAYDVKAAYLFGSYARGDATENSDVDIRVDSGNSSKLRGWAYGGLYLDLKEALDCELDLLTCLPKKDKPLSKYFLANLKKDEVQIYG</sequence>
<comment type="cofactor">
    <cofactor evidence="1">
        <name>Mg(2+)</name>
        <dbReference type="ChEBI" id="CHEBI:18420"/>
    </cofactor>
</comment>
<dbReference type="InterPro" id="IPR043519">
    <property type="entry name" value="NT_sf"/>
</dbReference>
<keyword evidence="8" id="KW-0460">Magnesium</keyword>
<keyword evidence="4" id="KW-0548">Nucleotidyltransferase</keyword>
<accession>A0A0B2JYC6</accession>
<dbReference type="Proteomes" id="UP000030993">
    <property type="component" value="Unassembled WGS sequence"/>
</dbReference>
<dbReference type="InterPro" id="IPR052038">
    <property type="entry name" value="Type-VII_TA_antitoxin"/>
</dbReference>
<keyword evidence="12" id="KW-1185">Reference proteome</keyword>
<evidence type="ECO:0000313" key="12">
    <source>
        <dbReference type="Proteomes" id="UP000030993"/>
    </source>
</evidence>
<reference evidence="11 12" key="1">
    <citation type="journal article" date="2013" name="PLoS ONE">
        <title>Identification and characterization of three novel lipases belonging to families II and V from Anaerovibrio lipolyticus 5ST.</title>
        <authorList>
            <person name="Prive F."/>
            <person name="Kaderbhai N.N."/>
            <person name="Girdwood S."/>
            <person name="Worgan H.J."/>
            <person name="Pinloche E."/>
            <person name="Scollan N.D."/>
            <person name="Huws S.A."/>
            <person name="Newbold C.J."/>
        </authorList>
    </citation>
    <scope>NUCLEOTIDE SEQUENCE [LARGE SCALE GENOMIC DNA]</scope>
    <source>
        <strain evidence="11 12">5S</strain>
    </source>
</reference>
<dbReference type="AlphaFoldDB" id="A0A0B2JYC6"/>
<name>A0A0B2JYC6_9FIRM</name>
<evidence type="ECO:0000256" key="9">
    <source>
        <dbReference type="ARBA" id="ARBA00038276"/>
    </source>
</evidence>
<dbReference type="SUPFAM" id="SSF81301">
    <property type="entry name" value="Nucleotidyltransferase"/>
    <property type="match status" value="1"/>
</dbReference>
<keyword evidence="6" id="KW-0547">Nucleotide-binding</keyword>
<keyword evidence="3" id="KW-0808">Transferase</keyword>
<dbReference type="GO" id="GO:0046872">
    <property type="term" value="F:metal ion binding"/>
    <property type="evidence" value="ECO:0007669"/>
    <property type="project" value="UniProtKB-KW"/>
</dbReference>
<dbReference type="PANTHER" id="PTHR33571">
    <property type="entry name" value="SSL8005 PROTEIN"/>
    <property type="match status" value="1"/>
</dbReference>
<keyword evidence="2" id="KW-1277">Toxin-antitoxin system</keyword>
<proteinExistence type="inferred from homology"/>
<keyword evidence="7" id="KW-0067">ATP-binding</keyword>
<comment type="caution">
    <text evidence="11">The sequence shown here is derived from an EMBL/GenBank/DDBJ whole genome shotgun (WGS) entry which is preliminary data.</text>
</comment>
<dbReference type="Gene3D" id="3.30.460.10">
    <property type="entry name" value="Beta Polymerase, domain 2"/>
    <property type="match status" value="1"/>
</dbReference>
<evidence type="ECO:0000313" key="11">
    <source>
        <dbReference type="EMBL" id="KHM51646.1"/>
    </source>
</evidence>
<gene>
    <name evidence="11" type="ORF">NZ47_09330</name>
</gene>
<evidence type="ECO:0000256" key="1">
    <source>
        <dbReference type="ARBA" id="ARBA00001946"/>
    </source>
</evidence>
<dbReference type="EMBL" id="JSCE01000181">
    <property type="protein sequence ID" value="KHM51646.1"/>
    <property type="molecule type" value="Genomic_DNA"/>
</dbReference>
<protein>
    <recommendedName>
        <fullName evidence="10">Polymerase nucleotidyl transferase domain-containing protein</fullName>
    </recommendedName>
</protein>